<evidence type="ECO:0000256" key="2">
    <source>
        <dbReference type="ARBA" id="ARBA00022553"/>
    </source>
</evidence>
<keyword evidence="3" id="KW-0805">Transcription regulation</keyword>
<feature type="domain" description="BHLH" evidence="9">
    <location>
        <begin position="536"/>
        <end position="588"/>
    </location>
</feature>
<dbReference type="PROSITE" id="PS50888">
    <property type="entry name" value="BHLH"/>
    <property type="match status" value="1"/>
</dbReference>
<evidence type="ECO:0000256" key="6">
    <source>
        <dbReference type="ARBA" id="ARBA00023242"/>
    </source>
</evidence>
<evidence type="ECO:0000259" key="9">
    <source>
        <dbReference type="PROSITE" id="PS50888"/>
    </source>
</evidence>
<dbReference type="Pfam" id="PF00010">
    <property type="entry name" value="HLH"/>
    <property type="match status" value="1"/>
</dbReference>
<keyword evidence="4" id="KW-0238">DNA-binding</keyword>
<dbReference type="FunFam" id="4.10.280.10:FF:000028">
    <property type="entry name" value="MLX interacting protein like"/>
    <property type="match status" value="1"/>
</dbReference>
<protein>
    <recommendedName>
        <fullName evidence="9">BHLH domain-containing protein</fullName>
    </recommendedName>
</protein>
<organism evidence="10 11">
    <name type="scientific">Littorina saxatilis</name>
    <dbReference type="NCBI Taxonomy" id="31220"/>
    <lineage>
        <taxon>Eukaryota</taxon>
        <taxon>Metazoa</taxon>
        <taxon>Spiralia</taxon>
        <taxon>Lophotrochozoa</taxon>
        <taxon>Mollusca</taxon>
        <taxon>Gastropoda</taxon>
        <taxon>Caenogastropoda</taxon>
        <taxon>Littorinimorpha</taxon>
        <taxon>Littorinoidea</taxon>
        <taxon>Littorinidae</taxon>
        <taxon>Littorina</taxon>
    </lineage>
</organism>
<feature type="compositionally biased region" description="Low complexity" evidence="8">
    <location>
        <begin position="459"/>
        <end position="475"/>
    </location>
</feature>
<evidence type="ECO:0000256" key="1">
    <source>
        <dbReference type="ARBA" id="ARBA00004123"/>
    </source>
</evidence>
<feature type="region of interest" description="Disordered" evidence="8">
    <location>
        <begin position="453"/>
        <end position="496"/>
    </location>
</feature>
<evidence type="ECO:0000256" key="3">
    <source>
        <dbReference type="ARBA" id="ARBA00023015"/>
    </source>
</evidence>
<dbReference type="InterPro" id="IPR036638">
    <property type="entry name" value="HLH_DNA-bd_sf"/>
</dbReference>
<feature type="region of interest" description="Disordered" evidence="8">
    <location>
        <begin position="194"/>
        <end position="307"/>
    </location>
</feature>
<keyword evidence="2" id="KW-0597">Phosphoprotein</keyword>
<dbReference type="SUPFAM" id="SSF47459">
    <property type="entry name" value="HLH, helix-loop-helix DNA-binding domain"/>
    <property type="match status" value="1"/>
</dbReference>
<gene>
    <name evidence="10" type="ORF">V1264_022216</name>
</gene>
<dbReference type="CDD" id="cd11405">
    <property type="entry name" value="bHLHzip_MLXIP_like"/>
    <property type="match status" value="1"/>
</dbReference>
<dbReference type="PANTHER" id="PTHR15741:SF37">
    <property type="entry name" value="LD38259P"/>
    <property type="match status" value="1"/>
</dbReference>
<keyword evidence="11" id="KW-1185">Reference proteome</keyword>
<keyword evidence="5" id="KW-0804">Transcription</keyword>
<comment type="subcellular location">
    <subcellularLocation>
        <location evidence="1">Nucleus</location>
    </subcellularLocation>
</comment>
<feature type="coiled-coil region" evidence="7">
    <location>
        <begin position="578"/>
        <end position="619"/>
    </location>
</feature>
<reference evidence="10 11" key="1">
    <citation type="submission" date="2024-02" db="EMBL/GenBank/DDBJ databases">
        <title>Chromosome-scale genome assembly of the rough periwinkle Littorina saxatilis.</title>
        <authorList>
            <person name="De Jode A."/>
            <person name="Faria R."/>
            <person name="Formenti G."/>
            <person name="Sims Y."/>
            <person name="Smith T.P."/>
            <person name="Tracey A."/>
            <person name="Wood J.M.D."/>
            <person name="Zagrodzka Z.B."/>
            <person name="Johannesson K."/>
            <person name="Butlin R.K."/>
            <person name="Leder E.H."/>
        </authorList>
    </citation>
    <scope>NUCLEOTIDE SEQUENCE [LARGE SCALE GENOMIC DNA]</scope>
    <source>
        <strain evidence="10">Snail1</strain>
        <tissue evidence="10">Muscle</tissue>
    </source>
</reference>
<evidence type="ECO:0000256" key="4">
    <source>
        <dbReference type="ARBA" id="ARBA00023125"/>
    </source>
</evidence>
<feature type="compositionally biased region" description="Polar residues" evidence="8">
    <location>
        <begin position="197"/>
        <end position="231"/>
    </location>
</feature>
<evidence type="ECO:0000256" key="7">
    <source>
        <dbReference type="SAM" id="Coils"/>
    </source>
</evidence>
<comment type="caution">
    <text evidence="10">The sequence shown here is derived from an EMBL/GenBank/DDBJ whole genome shotgun (WGS) entry which is preliminary data.</text>
</comment>
<accession>A0AAN9AK21</accession>
<dbReference type="InterPro" id="IPR011598">
    <property type="entry name" value="bHLH_dom"/>
</dbReference>
<dbReference type="InterPro" id="IPR052207">
    <property type="entry name" value="Max-like/E-box_TFs"/>
</dbReference>
<dbReference type="Proteomes" id="UP001374579">
    <property type="component" value="Unassembled WGS sequence"/>
</dbReference>
<evidence type="ECO:0000256" key="8">
    <source>
        <dbReference type="SAM" id="MobiDB-lite"/>
    </source>
</evidence>
<dbReference type="PANTHER" id="PTHR15741">
    <property type="entry name" value="BASIC HELIX-LOOP-HELIX ZIP TRANSCRIPTION FACTOR"/>
    <property type="match status" value="1"/>
</dbReference>
<dbReference type="GO" id="GO:0000978">
    <property type="term" value="F:RNA polymerase II cis-regulatory region sequence-specific DNA binding"/>
    <property type="evidence" value="ECO:0007669"/>
    <property type="project" value="TreeGrafter"/>
</dbReference>
<feature type="region of interest" description="Disordered" evidence="8">
    <location>
        <begin position="725"/>
        <end position="746"/>
    </location>
</feature>
<evidence type="ECO:0000313" key="10">
    <source>
        <dbReference type="EMBL" id="KAK7088281.1"/>
    </source>
</evidence>
<feature type="compositionally biased region" description="Low complexity" evidence="8">
    <location>
        <begin position="296"/>
        <end position="307"/>
    </location>
</feature>
<name>A0AAN9AK21_9CAEN</name>
<dbReference type="GO" id="GO:0046983">
    <property type="term" value="F:protein dimerization activity"/>
    <property type="evidence" value="ECO:0007669"/>
    <property type="project" value="InterPro"/>
</dbReference>
<evidence type="ECO:0000256" key="5">
    <source>
        <dbReference type="ARBA" id="ARBA00023163"/>
    </source>
</evidence>
<sequence length="746" mass="78499">MLGMSRQYSSSFSSAFTSSFAPSFTPSFTPSSESSSGLSDLHTAMDMAQPQVQSTMAQSVLGLLDPSIFNSGSNTAGISMLTALAALTSSNNTNNNNTNSGLGIPAATTPAASTFFLPDAQMIVDDSSSSASKQTFSATRQQVGFGGTPFSSASPPLKSVTQSAPAFLRGGLNQQQTVNTDGLNLTHIPGLSLSPLPVSQNRSPAPSQAASTSKTSPGQTGSARNSQQQAKTVKGQISAKVNSRTASPSNSPLSSRGGSGQTGSSGKRDGFVVPQGKPAAAQRKPRPIAPAPSPPRTTAAVSTPTPSMQSTYLAQLLREGTYHRAGINIKEEPTPVPVVSIAKNTTKPISSPQLFTPILPAVPASNPQRLAPALSSSPSPISPSVTVTAVSPGVAKLPSDFTVEFTKVAGVDFPTSVLIAAASSALGTTSASLKDVLRLNPSNTATACIPSATEMMTTSVSSPKPRSPMPMSMSPSPIPPATPPPSSPLAAAFSESLSPVPSPSSLSVSSFQSSPPSFNKEATAELGFRLGVHTEQRRVAHLSAEQKRRCNLKSGFDLLHTLVPALAQNPKVSKATMLQKTAEHCRKMKTERAQMQREAAILKQEIESLNNSISVVQSQLPETGVPVTRQRVDQMKEMFEEYVRSRTLQNWKFWIFSIIIRPLFDSYNNMVSTTNVEELCRTTIAWLDQHCSLVSLRPTVLNALRHLSMTTSILTEPQRVREQATQAVTKGGDGKGGKLGDTTGHS</sequence>
<dbReference type="EMBL" id="JBAMIC010004070">
    <property type="protein sequence ID" value="KAK7088281.1"/>
    <property type="molecule type" value="Genomic_DNA"/>
</dbReference>
<dbReference type="SMART" id="SM00353">
    <property type="entry name" value="HLH"/>
    <property type="match status" value="1"/>
</dbReference>
<proteinExistence type="predicted"/>
<feature type="compositionally biased region" description="Pro residues" evidence="8">
    <location>
        <begin position="476"/>
        <end position="487"/>
    </location>
</feature>
<evidence type="ECO:0000313" key="11">
    <source>
        <dbReference type="Proteomes" id="UP001374579"/>
    </source>
</evidence>
<keyword evidence="7" id="KW-0175">Coiled coil</keyword>
<keyword evidence="6" id="KW-0539">Nucleus</keyword>
<dbReference type="Gene3D" id="4.10.280.10">
    <property type="entry name" value="Helix-loop-helix DNA-binding domain"/>
    <property type="match status" value="1"/>
</dbReference>
<feature type="compositionally biased region" description="Polar residues" evidence="8">
    <location>
        <begin position="239"/>
        <end position="253"/>
    </location>
</feature>
<dbReference type="GO" id="GO:0000981">
    <property type="term" value="F:DNA-binding transcription factor activity, RNA polymerase II-specific"/>
    <property type="evidence" value="ECO:0007669"/>
    <property type="project" value="TreeGrafter"/>
</dbReference>
<dbReference type="GO" id="GO:0005634">
    <property type="term" value="C:nucleus"/>
    <property type="evidence" value="ECO:0007669"/>
    <property type="project" value="UniProtKB-SubCell"/>
</dbReference>
<dbReference type="AlphaFoldDB" id="A0AAN9AK21"/>